<accession>A0A5D2YW81</accession>
<evidence type="ECO:0000256" key="2">
    <source>
        <dbReference type="SAM" id="MobiDB-lite"/>
    </source>
</evidence>
<sequence>MDRPPHNYAAASANAMAYSQQQRQSANIQQQFGYPPQHQQFPATVHAPPFLAPHPSQFPYHPHMQVQHQPQLHPQLLHLQQQQQPPPTFPSHLPPHLVSSPFHGLYDSPPPLAAPPSDPDLQKRIDKLVEYATKNGPEFEAMIREKQQDNPDYNFLFGGEGNGYYRYKLWLSTHPQSGPYPSFPPSSIPMMHPPPNPVMNPSSLNAPPMGTTASAAAAPQMHQPAFPPFYDQQHHYQHPQPFVGLGRPDYGQSFKGLSGPLPSDVAMELTNVLNNLNGTKESIKSAKIWFMQRSPFAPALAEALRDRVFALDDSERQLHVIYLANDILFDSLQRRVNPRDLDNEALAFKPVLGSMLARIYHNPQNEENRSRLQKILQFWASKEVYNQDDIYALENEMISGPPANSFPGPPKELSLDSEYCRRRHTIMSLCGSLTNKVLFQLCLTKRSLINKGPIPCYQR</sequence>
<keyword evidence="1" id="KW-0507">mRNA processing</keyword>
<dbReference type="Gene3D" id="1.25.40.90">
    <property type="match status" value="1"/>
</dbReference>
<feature type="compositionally biased region" description="Low complexity" evidence="2">
    <location>
        <begin position="61"/>
        <end position="83"/>
    </location>
</feature>
<proteinExistence type="predicted"/>
<name>A0A5D2YW81_GOSMU</name>
<evidence type="ECO:0000259" key="3">
    <source>
        <dbReference type="PROSITE" id="PS50128"/>
    </source>
</evidence>
<dbReference type="EMBL" id="CM017641">
    <property type="protein sequence ID" value="TYJ30184.1"/>
    <property type="molecule type" value="Genomic_DNA"/>
</dbReference>
<dbReference type="AlphaFoldDB" id="A0A5D2YW81"/>
<evidence type="ECO:0000313" key="6">
    <source>
        <dbReference type="Proteomes" id="UP000323597"/>
    </source>
</evidence>
<dbReference type="GO" id="GO:0006874">
    <property type="term" value="P:intracellular calcium ion homeostasis"/>
    <property type="evidence" value="ECO:0007669"/>
    <property type="project" value="TreeGrafter"/>
</dbReference>
<dbReference type="SMART" id="SM00582">
    <property type="entry name" value="RPR"/>
    <property type="match status" value="1"/>
</dbReference>
<keyword evidence="6" id="KW-1185">Reference proteome</keyword>
<dbReference type="Gene3D" id="1.10.10.790">
    <property type="entry name" value="Surp module"/>
    <property type="match status" value="1"/>
</dbReference>
<dbReference type="InterPro" id="IPR006569">
    <property type="entry name" value="CID_dom"/>
</dbReference>
<organism evidence="5 6">
    <name type="scientific">Gossypium mustelinum</name>
    <name type="common">Cotton</name>
    <name type="synonym">Gossypium caicoense</name>
    <dbReference type="NCBI Taxonomy" id="34275"/>
    <lineage>
        <taxon>Eukaryota</taxon>
        <taxon>Viridiplantae</taxon>
        <taxon>Streptophyta</taxon>
        <taxon>Embryophyta</taxon>
        <taxon>Tracheophyta</taxon>
        <taxon>Spermatophyta</taxon>
        <taxon>Magnoliopsida</taxon>
        <taxon>eudicotyledons</taxon>
        <taxon>Gunneridae</taxon>
        <taxon>Pentapetalae</taxon>
        <taxon>rosids</taxon>
        <taxon>malvids</taxon>
        <taxon>Malvales</taxon>
        <taxon>Malvaceae</taxon>
        <taxon>Malvoideae</taxon>
        <taxon>Gossypium</taxon>
    </lineage>
</organism>
<feature type="domain" description="CID" evidence="4">
    <location>
        <begin position="261"/>
        <end position="401"/>
    </location>
</feature>
<feature type="domain" description="SURP motif" evidence="3">
    <location>
        <begin position="124"/>
        <end position="168"/>
    </location>
</feature>
<dbReference type="InterPro" id="IPR000061">
    <property type="entry name" value="Surp"/>
</dbReference>
<feature type="region of interest" description="Disordered" evidence="2">
    <location>
        <begin position="1"/>
        <end position="120"/>
    </location>
</feature>
<feature type="compositionally biased region" description="Pro residues" evidence="2">
    <location>
        <begin position="84"/>
        <end position="93"/>
    </location>
</feature>
<dbReference type="PROSITE" id="PS50128">
    <property type="entry name" value="SURP"/>
    <property type="match status" value="1"/>
</dbReference>
<evidence type="ECO:0000259" key="4">
    <source>
        <dbReference type="PROSITE" id="PS51391"/>
    </source>
</evidence>
<dbReference type="Proteomes" id="UP000323597">
    <property type="component" value="Chromosome A06"/>
</dbReference>
<reference evidence="5 6" key="1">
    <citation type="submission" date="2019-07" db="EMBL/GenBank/DDBJ databases">
        <title>WGS assembly of Gossypium mustelinum.</title>
        <authorList>
            <person name="Chen Z.J."/>
            <person name="Sreedasyam A."/>
            <person name="Ando A."/>
            <person name="Song Q."/>
            <person name="De L."/>
            <person name="Hulse-Kemp A."/>
            <person name="Ding M."/>
            <person name="Ye W."/>
            <person name="Kirkbride R."/>
            <person name="Jenkins J."/>
            <person name="Plott C."/>
            <person name="Lovell J."/>
            <person name="Lin Y.-M."/>
            <person name="Vaughn R."/>
            <person name="Liu B."/>
            <person name="Li W."/>
            <person name="Simpson S."/>
            <person name="Scheffler B."/>
            <person name="Saski C."/>
            <person name="Grover C."/>
            <person name="Hu G."/>
            <person name="Conover J."/>
            <person name="Carlson J."/>
            <person name="Shu S."/>
            <person name="Boston L."/>
            <person name="Williams M."/>
            <person name="Peterson D."/>
            <person name="Mcgee K."/>
            <person name="Jones D."/>
            <person name="Wendel J."/>
            <person name="Stelly D."/>
            <person name="Grimwood J."/>
            <person name="Schmutz J."/>
        </authorList>
    </citation>
    <scope>NUCLEOTIDE SEQUENCE [LARGE SCALE GENOMIC DNA]</scope>
    <source>
        <strain evidence="5">1408120.09</strain>
    </source>
</reference>
<dbReference type="Pfam" id="PF04818">
    <property type="entry name" value="CID"/>
    <property type="match status" value="1"/>
</dbReference>
<dbReference type="SMART" id="SM00648">
    <property type="entry name" value="SWAP"/>
    <property type="match status" value="1"/>
</dbReference>
<dbReference type="PROSITE" id="PS51391">
    <property type="entry name" value="CID"/>
    <property type="match status" value="1"/>
</dbReference>
<dbReference type="PANTHER" id="PTHR12323:SF0">
    <property type="entry name" value="CALCIUM HOMEOSTASIS ENDOPLASMIC RETICULUM PROTEIN"/>
    <property type="match status" value="1"/>
</dbReference>
<dbReference type="SUPFAM" id="SSF48464">
    <property type="entry name" value="ENTH/VHS domain"/>
    <property type="match status" value="1"/>
</dbReference>
<dbReference type="GO" id="GO:0048471">
    <property type="term" value="C:perinuclear region of cytoplasm"/>
    <property type="evidence" value="ECO:0007669"/>
    <property type="project" value="TreeGrafter"/>
</dbReference>
<feature type="compositionally biased region" description="Pro residues" evidence="2">
    <location>
        <begin position="108"/>
        <end position="118"/>
    </location>
</feature>
<feature type="compositionally biased region" description="Low complexity" evidence="2">
    <location>
        <begin position="94"/>
        <end position="103"/>
    </location>
</feature>
<dbReference type="Pfam" id="PF01805">
    <property type="entry name" value="Surp"/>
    <property type="match status" value="1"/>
</dbReference>
<dbReference type="GO" id="GO:0006397">
    <property type="term" value="P:mRNA processing"/>
    <property type="evidence" value="ECO:0007669"/>
    <property type="project" value="UniProtKB-KW"/>
</dbReference>
<evidence type="ECO:0000256" key="1">
    <source>
        <dbReference type="ARBA" id="ARBA00022664"/>
    </source>
</evidence>
<evidence type="ECO:0000313" key="5">
    <source>
        <dbReference type="EMBL" id="TYJ30184.1"/>
    </source>
</evidence>
<evidence type="ECO:0008006" key="7">
    <source>
        <dbReference type="Google" id="ProtNLM"/>
    </source>
</evidence>
<dbReference type="GO" id="GO:0003723">
    <property type="term" value="F:RNA binding"/>
    <property type="evidence" value="ECO:0007669"/>
    <property type="project" value="InterPro"/>
</dbReference>
<gene>
    <name evidence="5" type="ORF">E1A91_A06G117200v1</name>
</gene>
<dbReference type="GO" id="GO:0005634">
    <property type="term" value="C:nucleus"/>
    <property type="evidence" value="ECO:0007669"/>
    <property type="project" value="UniProtKB-ARBA"/>
</dbReference>
<dbReference type="SUPFAM" id="SSF109905">
    <property type="entry name" value="Surp module (SWAP domain)"/>
    <property type="match status" value="1"/>
</dbReference>
<dbReference type="InterPro" id="IPR035967">
    <property type="entry name" value="SWAP/Surp_sf"/>
</dbReference>
<dbReference type="InterPro" id="IPR008942">
    <property type="entry name" value="ENTH_VHS"/>
</dbReference>
<feature type="compositionally biased region" description="Low complexity" evidence="2">
    <location>
        <begin position="7"/>
        <end position="42"/>
    </location>
</feature>
<protein>
    <recommendedName>
        <fullName evidence="7">SURP motif domain-containing protein</fullName>
    </recommendedName>
</protein>
<dbReference type="PANTHER" id="PTHR12323">
    <property type="entry name" value="SR-RELATED CTD ASSOCIATED FACTOR 6"/>
    <property type="match status" value="1"/>
</dbReference>